<dbReference type="PANTHER" id="PTHR38663">
    <property type="match status" value="1"/>
</dbReference>
<organism evidence="2 3">
    <name type="scientific">Desmospora profundinema</name>
    <dbReference type="NCBI Taxonomy" id="1571184"/>
    <lineage>
        <taxon>Bacteria</taxon>
        <taxon>Bacillati</taxon>
        <taxon>Bacillota</taxon>
        <taxon>Bacilli</taxon>
        <taxon>Bacillales</taxon>
        <taxon>Thermoactinomycetaceae</taxon>
        <taxon>Desmospora</taxon>
    </lineage>
</organism>
<evidence type="ECO:0000313" key="2">
    <source>
        <dbReference type="EMBL" id="MDR6227278.1"/>
    </source>
</evidence>
<dbReference type="SUPFAM" id="SSF51905">
    <property type="entry name" value="FAD/NAD(P)-binding domain"/>
    <property type="match status" value="2"/>
</dbReference>
<comment type="caution">
    <text evidence="2">The sequence shown here is derived from an EMBL/GenBank/DDBJ whole genome shotgun (WGS) entry which is preliminary data.</text>
</comment>
<dbReference type="Proteomes" id="UP001185012">
    <property type="component" value="Unassembled WGS sequence"/>
</dbReference>
<dbReference type="InterPro" id="IPR038732">
    <property type="entry name" value="HpyO/CreE_NAD-binding"/>
</dbReference>
<evidence type="ECO:0000259" key="1">
    <source>
        <dbReference type="Pfam" id="PF13454"/>
    </source>
</evidence>
<proteinExistence type="predicted"/>
<dbReference type="PANTHER" id="PTHR38663:SF1">
    <property type="entry name" value="L-ORNITHINE N(5)-MONOOXYGENASE"/>
    <property type="match status" value="1"/>
</dbReference>
<dbReference type="Pfam" id="PF13454">
    <property type="entry name" value="NAD_binding_9"/>
    <property type="match status" value="1"/>
</dbReference>
<dbReference type="InterPro" id="IPR036188">
    <property type="entry name" value="FAD/NAD-bd_sf"/>
</dbReference>
<evidence type="ECO:0000313" key="3">
    <source>
        <dbReference type="Proteomes" id="UP001185012"/>
    </source>
</evidence>
<gene>
    <name evidence="2" type="ORF">JOE21_003293</name>
</gene>
<sequence length="395" mass="44744">MLEWTIIGGGIQGCTLATYLLRTGKTSVDRMAVVDPHSDPLHQWFRLTEILKMPFLRSPAVHHIDVDPFALRKYAQSPQGWAWSTFTFPQERPSLELFNRHCLHVLESIQLKESWVKGQAAGLARRKSGWRVLLKDGREIDSQRVVLAMGLSERPFWPKWSQSLKRQGASVFHLFSSPSPDLTELPTPVTIIGGGISAAHAAIRLSKLYPAETRLITRHCLRIHQFDSDPGWLGPKNMRSFQQINDYQQRRNLIQKARHRGSMPSDVHAELKQAEQKGRLDIYTEEVYSATFNKKRIHLYAKEKNNLPETGSIILATGFHTSPPGMEWLKPTVEKWSLQCHHCGYPILSPHLEWAPGLSVTGCLAELELGPVSRNIAGARRGAERILRANEVEPD</sequence>
<protein>
    <submittedName>
        <fullName evidence="2">Thioredoxin reductase</fullName>
    </submittedName>
</protein>
<name>A0ABU1IR61_9BACL</name>
<dbReference type="EMBL" id="JAVDQG010000008">
    <property type="protein sequence ID" value="MDR6227278.1"/>
    <property type="molecule type" value="Genomic_DNA"/>
</dbReference>
<accession>A0ABU1IR61</accession>
<reference evidence="2 3" key="1">
    <citation type="submission" date="2023-07" db="EMBL/GenBank/DDBJ databases">
        <title>Genomic Encyclopedia of Type Strains, Phase IV (KMG-IV): sequencing the most valuable type-strain genomes for metagenomic binning, comparative biology and taxonomic classification.</title>
        <authorList>
            <person name="Goeker M."/>
        </authorList>
    </citation>
    <scope>NUCLEOTIDE SEQUENCE [LARGE SCALE GENOMIC DNA]</scope>
    <source>
        <strain evidence="2 3">DSM 45903</strain>
    </source>
</reference>
<dbReference type="Gene3D" id="3.50.50.60">
    <property type="entry name" value="FAD/NAD(P)-binding domain"/>
    <property type="match status" value="1"/>
</dbReference>
<feature type="domain" description="FAD-dependent urate hydroxylase HpyO/Asp monooxygenase CreE-like FAD/NAD(P)-binding" evidence="1">
    <location>
        <begin position="6"/>
        <end position="150"/>
    </location>
</feature>
<dbReference type="RefSeq" id="WP_309868239.1">
    <property type="nucleotide sequence ID" value="NZ_JAVDQG010000008.1"/>
</dbReference>
<keyword evidence="3" id="KW-1185">Reference proteome</keyword>